<dbReference type="Proteomes" id="UP000838756">
    <property type="component" value="Unassembled WGS sequence"/>
</dbReference>
<comment type="caution">
    <text evidence="1">The sequence shown here is derived from an EMBL/GenBank/DDBJ whole genome shotgun (WGS) entry which is preliminary data.</text>
</comment>
<proteinExistence type="predicted"/>
<keyword evidence="2" id="KW-1185">Reference proteome</keyword>
<gene>
    <name evidence="1" type="primary">jg15347</name>
    <name evidence="1" type="ORF">PAEG_LOCUS12585</name>
</gene>
<organism evidence="1 2">
    <name type="scientific">Pararge aegeria aegeria</name>
    <dbReference type="NCBI Taxonomy" id="348720"/>
    <lineage>
        <taxon>Eukaryota</taxon>
        <taxon>Metazoa</taxon>
        <taxon>Ecdysozoa</taxon>
        <taxon>Arthropoda</taxon>
        <taxon>Hexapoda</taxon>
        <taxon>Insecta</taxon>
        <taxon>Pterygota</taxon>
        <taxon>Neoptera</taxon>
        <taxon>Endopterygota</taxon>
        <taxon>Lepidoptera</taxon>
        <taxon>Glossata</taxon>
        <taxon>Ditrysia</taxon>
        <taxon>Papilionoidea</taxon>
        <taxon>Nymphalidae</taxon>
        <taxon>Satyrinae</taxon>
        <taxon>Satyrini</taxon>
        <taxon>Parargina</taxon>
        <taxon>Pararge</taxon>
    </lineage>
</organism>
<name>A0A8S4RC81_9NEOP</name>
<dbReference type="AlphaFoldDB" id="A0A8S4RC81"/>
<reference evidence="1" key="1">
    <citation type="submission" date="2022-03" db="EMBL/GenBank/DDBJ databases">
        <authorList>
            <person name="Lindestad O."/>
        </authorList>
    </citation>
    <scope>NUCLEOTIDE SEQUENCE</scope>
</reference>
<sequence length="128" mass="14126">MNVRTTVHEHGHPLGGRSSCCYGRAYHHSSRRMQSQKFLPRQKVGNIRAQGLHGGIGLGHPGGGHDPFDEGAVAALQLRAHDGQPLRRQVHATQRARHHAQQPVVADQLLRVTAHSAWLSTYGHFTSR</sequence>
<protein>
    <submittedName>
        <fullName evidence="1">Jg15347 protein</fullName>
    </submittedName>
</protein>
<accession>A0A8S4RC81</accession>
<dbReference type="EMBL" id="CAKXAJ010025086">
    <property type="protein sequence ID" value="CAH2234859.1"/>
    <property type="molecule type" value="Genomic_DNA"/>
</dbReference>
<evidence type="ECO:0000313" key="1">
    <source>
        <dbReference type="EMBL" id="CAH2234859.1"/>
    </source>
</evidence>
<evidence type="ECO:0000313" key="2">
    <source>
        <dbReference type="Proteomes" id="UP000838756"/>
    </source>
</evidence>